<evidence type="ECO:0000313" key="5">
    <source>
        <dbReference type="Proteomes" id="UP001163644"/>
    </source>
</evidence>
<dbReference type="CDD" id="cd07557">
    <property type="entry name" value="trimeric_dUTPase"/>
    <property type="match status" value="1"/>
</dbReference>
<keyword evidence="3" id="KW-0472">Membrane</keyword>
<dbReference type="InterPro" id="IPR033704">
    <property type="entry name" value="dUTPase_trimeric"/>
</dbReference>
<dbReference type="EMBL" id="CP036495">
    <property type="protein sequence ID" value="UZA66853.1"/>
    <property type="molecule type" value="Genomic_DNA"/>
</dbReference>
<accession>A0AA46ZVK2</accession>
<organism evidence="4 5">
    <name type="scientific">Pseudomonas viridiflava</name>
    <name type="common">Phytomonas viridiflava</name>
    <dbReference type="NCBI Taxonomy" id="33069"/>
    <lineage>
        <taxon>Bacteria</taxon>
        <taxon>Pseudomonadati</taxon>
        <taxon>Pseudomonadota</taxon>
        <taxon>Gammaproteobacteria</taxon>
        <taxon>Pseudomonadales</taxon>
        <taxon>Pseudomonadaceae</taxon>
        <taxon>Pseudomonas</taxon>
    </lineage>
</organism>
<keyword evidence="3" id="KW-1133">Transmembrane helix</keyword>
<feature type="transmembrane region" description="Helical" evidence="3">
    <location>
        <begin position="187"/>
        <end position="208"/>
    </location>
</feature>
<protein>
    <submittedName>
        <fullName evidence="4">dUTP pyrophosphatase</fullName>
    </submittedName>
</protein>
<name>A0AA46ZVK2_PSEVI</name>
<evidence type="ECO:0000256" key="2">
    <source>
        <dbReference type="ARBA" id="ARBA00023080"/>
    </source>
</evidence>
<evidence type="ECO:0000256" key="1">
    <source>
        <dbReference type="ARBA" id="ARBA00022801"/>
    </source>
</evidence>
<evidence type="ECO:0000256" key="3">
    <source>
        <dbReference type="SAM" id="Phobius"/>
    </source>
</evidence>
<dbReference type="GO" id="GO:0006229">
    <property type="term" value="P:dUTP biosynthetic process"/>
    <property type="evidence" value="ECO:0007669"/>
    <property type="project" value="InterPro"/>
</dbReference>
<dbReference type="RefSeq" id="WP_029241206.1">
    <property type="nucleotide sequence ID" value="NZ_CP036495.1"/>
</dbReference>
<evidence type="ECO:0000313" key="4">
    <source>
        <dbReference type="EMBL" id="UZA66853.1"/>
    </source>
</evidence>
<keyword evidence="2" id="KW-0546">Nucleotide metabolism</keyword>
<dbReference type="AlphaFoldDB" id="A0AA46ZVK2"/>
<dbReference type="InterPro" id="IPR036157">
    <property type="entry name" value="dUTPase-like_sf"/>
</dbReference>
<dbReference type="SUPFAM" id="SSF51283">
    <property type="entry name" value="dUTPase-like"/>
    <property type="match status" value="1"/>
</dbReference>
<keyword evidence="1" id="KW-0378">Hydrolase</keyword>
<dbReference type="Pfam" id="PF22769">
    <property type="entry name" value="DCD"/>
    <property type="match status" value="1"/>
</dbReference>
<dbReference type="GO" id="GO:0008829">
    <property type="term" value="F:dCTP deaminase activity"/>
    <property type="evidence" value="ECO:0007669"/>
    <property type="project" value="InterPro"/>
</dbReference>
<reference evidence="4" key="1">
    <citation type="submission" date="2019-02" db="EMBL/GenBank/DDBJ databases">
        <authorList>
            <person name="Lutz S."/>
            <person name="Schori C."/>
            <person name="Ahrens C.H."/>
            <person name="Gueguen E."/>
        </authorList>
    </citation>
    <scope>NUCLEOTIDE SEQUENCE</scope>
    <source>
        <strain evidence="4">Psy35</strain>
    </source>
</reference>
<dbReference type="Proteomes" id="UP001163644">
    <property type="component" value="Chromosome"/>
</dbReference>
<keyword evidence="3" id="KW-0812">Transmembrane</keyword>
<gene>
    <name evidence="4" type="ORF">EZZ81_00825</name>
</gene>
<proteinExistence type="predicted"/>
<dbReference type="InterPro" id="IPR011962">
    <property type="entry name" value="dCTP_deaminase"/>
</dbReference>
<dbReference type="Gene3D" id="2.70.40.10">
    <property type="match status" value="1"/>
</dbReference>
<sequence>MSILQVKGRTTSSYQEFNVASQSSNSLIFTNAAERHIEAFSLELSVGDGWSDNYSENDRSLWRIVDSITLKGHDSIVVEAAEEINVPHNRYGIVLPTGSLFLSRGVLVASAKVEPAFAGRLQLRIYNTTSRSIKLHKGEKLGSVIFFSTELTQTHTPITKGSEISTKPIGQIAQIKKWVGLNKVASIGWLVGMLSSSMLSTAILYFVYYKPMLDLQRTQLAPSEQSAPPVNSEIKPK</sequence>